<dbReference type="RefSeq" id="WP_074257360.1">
    <property type="nucleotide sequence ID" value="NZ_FSRL01000001.1"/>
</dbReference>
<dbReference type="InterPro" id="IPR025877">
    <property type="entry name" value="MobA-like_NTP_Trfase"/>
</dbReference>
<dbReference type="Pfam" id="PF12804">
    <property type="entry name" value="NTP_transf_3"/>
    <property type="match status" value="1"/>
</dbReference>
<sequence length="227" mass="23668">MSGPDAAMVFAAGFGTRMRPLTNDRPKPLVEVAGKPLLDHALALTGGLSRVVVNSHYLGEQIAAHLAGRPVHVIHEPRILDTGGGLRNALPQLGPGPVITLNSDAVWTGSNPLDTLRAAWDPASMDALLLLIPVANARGYAGTGDFSRDTAGRLSRGPGYVYSGAQIIKPDGLAAIPEAAFSLNLLWNRMQPQGRLFGVIHGGGWCDVGHPDGIAEAESLLAEAPGV</sequence>
<evidence type="ECO:0000259" key="4">
    <source>
        <dbReference type="Pfam" id="PF12804"/>
    </source>
</evidence>
<dbReference type="GO" id="GO:0016779">
    <property type="term" value="F:nucleotidyltransferase activity"/>
    <property type="evidence" value="ECO:0007669"/>
    <property type="project" value="UniProtKB-KW"/>
</dbReference>
<dbReference type="Proteomes" id="UP000184932">
    <property type="component" value="Unassembled WGS sequence"/>
</dbReference>
<organism evidence="5 6">
    <name type="scientific">Vannielia litorea</name>
    <dbReference type="NCBI Taxonomy" id="1217970"/>
    <lineage>
        <taxon>Bacteria</taxon>
        <taxon>Pseudomonadati</taxon>
        <taxon>Pseudomonadota</taxon>
        <taxon>Alphaproteobacteria</taxon>
        <taxon>Rhodobacterales</taxon>
        <taxon>Paracoccaceae</taxon>
        <taxon>Vannielia</taxon>
    </lineage>
</organism>
<keyword evidence="2 5" id="KW-0548">Nucleotidyltransferase</keyword>
<gene>
    <name evidence="5" type="ORF">SAMN05444002_3458</name>
</gene>
<evidence type="ECO:0000256" key="2">
    <source>
        <dbReference type="ARBA" id="ARBA00022695"/>
    </source>
</evidence>
<protein>
    <submittedName>
        <fullName evidence="5">MurNAc alpha-1-phosphate uridylyltransferase</fullName>
    </submittedName>
</protein>
<evidence type="ECO:0000313" key="5">
    <source>
        <dbReference type="EMBL" id="SIO20239.1"/>
    </source>
</evidence>
<name>A0A1N6HKP0_9RHOB</name>
<dbReference type="AlphaFoldDB" id="A0A1N6HKP0"/>
<dbReference type="PANTHER" id="PTHR43584:SF8">
    <property type="entry name" value="N-ACETYLMURAMATE ALPHA-1-PHOSPHATE URIDYLYLTRANSFERASE"/>
    <property type="match status" value="1"/>
</dbReference>
<dbReference type="PANTHER" id="PTHR43584">
    <property type="entry name" value="NUCLEOTIDYL TRANSFERASE"/>
    <property type="match status" value="1"/>
</dbReference>
<keyword evidence="3" id="KW-0460">Magnesium</keyword>
<dbReference type="InterPro" id="IPR029044">
    <property type="entry name" value="Nucleotide-diphossugar_trans"/>
</dbReference>
<dbReference type="InterPro" id="IPR050065">
    <property type="entry name" value="GlmU-like"/>
</dbReference>
<evidence type="ECO:0000313" key="6">
    <source>
        <dbReference type="Proteomes" id="UP000184932"/>
    </source>
</evidence>
<evidence type="ECO:0000256" key="1">
    <source>
        <dbReference type="ARBA" id="ARBA00022679"/>
    </source>
</evidence>
<dbReference type="CDD" id="cd06422">
    <property type="entry name" value="NTP_transferase_like_1"/>
    <property type="match status" value="1"/>
</dbReference>
<dbReference type="OrthoDB" id="9788272at2"/>
<feature type="domain" description="MobA-like NTP transferase" evidence="4">
    <location>
        <begin position="7"/>
        <end position="127"/>
    </location>
</feature>
<dbReference type="SUPFAM" id="SSF53448">
    <property type="entry name" value="Nucleotide-diphospho-sugar transferases"/>
    <property type="match status" value="1"/>
</dbReference>
<dbReference type="EMBL" id="FSRL01000001">
    <property type="protein sequence ID" value="SIO20239.1"/>
    <property type="molecule type" value="Genomic_DNA"/>
</dbReference>
<keyword evidence="1 5" id="KW-0808">Transferase</keyword>
<accession>A0A1N6HKP0</accession>
<dbReference type="STRING" id="1217970.SAMN05444002_3458"/>
<dbReference type="Gene3D" id="3.90.550.10">
    <property type="entry name" value="Spore Coat Polysaccharide Biosynthesis Protein SpsA, Chain A"/>
    <property type="match status" value="1"/>
</dbReference>
<keyword evidence="6" id="KW-1185">Reference proteome</keyword>
<evidence type="ECO:0000256" key="3">
    <source>
        <dbReference type="ARBA" id="ARBA00022842"/>
    </source>
</evidence>
<reference evidence="6" key="1">
    <citation type="submission" date="2016-11" db="EMBL/GenBank/DDBJ databases">
        <authorList>
            <person name="Varghese N."/>
            <person name="Submissions S."/>
        </authorList>
    </citation>
    <scope>NUCLEOTIDE SEQUENCE [LARGE SCALE GENOMIC DNA]</scope>
    <source>
        <strain evidence="6">DSM 29440</strain>
    </source>
</reference>
<proteinExistence type="predicted"/>